<dbReference type="Pfam" id="PF04655">
    <property type="entry name" value="APH_6_hur"/>
    <property type="match status" value="1"/>
</dbReference>
<dbReference type="SUPFAM" id="SSF56112">
    <property type="entry name" value="Protein kinase-like (PK-like)"/>
    <property type="match status" value="1"/>
</dbReference>
<keyword evidence="2" id="KW-1185">Reference proteome</keyword>
<dbReference type="InterPro" id="IPR011009">
    <property type="entry name" value="Kinase-like_dom_sf"/>
</dbReference>
<proteinExistence type="predicted"/>
<protein>
    <submittedName>
        <fullName evidence="1">Aminoglycoside phosphotransferase family protein</fullName>
    </submittedName>
</protein>
<dbReference type="EMBL" id="JBHSFO010000001">
    <property type="protein sequence ID" value="MFC4602648.1"/>
    <property type="molecule type" value="Genomic_DNA"/>
</dbReference>
<name>A0ABV9FNP9_9NOCA</name>
<reference evidence="2" key="1">
    <citation type="journal article" date="2019" name="Int. J. Syst. Evol. Microbiol.">
        <title>The Global Catalogue of Microorganisms (GCM) 10K type strain sequencing project: providing services to taxonomists for standard genome sequencing and annotation.</title>
        <authorList>
            <consortium name="The Broad Institute Genomics Platform"/>
            <consortium name="The Broad Institute Genome Sequencing Center for Infectious Disease"/>
            <person name="Wu L."/>
            <person name="Ma J."/>
        </authorList>
    </citation>
    <scope>NUCLEOTIDE SEQUENCE [LARGE SCALE GENOMIC DNA]</scope>
    <source>
        <strain evidence="2">CCUG 54520</strain>
    </source>
</reference>
<accession>A0ABV9FNP9</accession>
<dbReference type="InterPro" id="IPR006748">
    <property type="entry name" value="NH2Glyco/OHUrea_AB-resist_kin"/>
</dbReference>
<comment type="caution">
    <text evidence="1">The sequence shown here is derived from an EMBL/GenBank/DDBJ whole genome shotgun (WGS) entry which is preliminary data.</text>
</comment>
<evidence type="ECO:0000313" key="2">
    <source>
        <dbReference type="Proteomes" id="UP001595914"/>
    </source>
</evidence>
<evidence type="ECO:0000313" key="1">
    <source>
        <dbReference type="EMBL" id="MFC4602648.1"/>
    </source>
</evidence>
<dbReference type="Proteomes" id="UP001595914">
    <property type="component" value="Unassembled WGS sequence"/>
</dbReference>
<gene>
    <name evidence="1" type="ORF">ACFO6S_02965</name>
</gene>
<dbReference type="RefSeq" id="WP_378413942.1">
    <property type="nucleotide sequence ID" value="NZ_JBHSFO010000001.1"/>
</dbReference>
<organism evidence="1 2">
    <name type="scientific">Rhodococcus kronopolitis</name>
    <dbReference type="NCBI Taxonomy" id="1460226"/>
    <lineage>
        <taxon>Bacteria</taxon>
        <taxon>Bacillati</taxon>
        <taxon>Actinomycetota</taxon>
        <taxon>Actinomycetes</taxon>
        <taxon>Mycobacteriales</taxon>
        <taxon>Nocardiaceae</taxon>
        <taxon>Rhodococcus</taxon>
    </lineage>
</organism>
<sequence length="326" mass="35359">MLAIPDGYRTNVREYATDADDWLGGLPGLADRYLAAWDLVRDGEDVWHGYVGIVVPVRMPDGTAAALKISYPSPESAHEAAALAEWAGRGAVRVLRADPAHQVLLLERLDNTRSLRDVPVPQAVSIWGALMRELSAPLPPGPQPFESLAELSRRWLCELPDRWERLGRPGPAWLLDEALAVCRDAAVESTLGQGNSLLVHSSSVLVHTDLHFENVLATPDGARWRAIDPKPLLGVAEFAVAPMLWNRLGELDGGAEALRARCHALSEAAGLDRELARRWSVAREVENHLEYLESGLPGDATRSLWVATALCGRADPGVDPAGLASL</sequence>